<dbReference type="EMBL" id="QSBY01000007">
    <property type="protein sequence ID" value="RHW71616.1"/>
    <property type="molecule type" value="Genomic_DNA"/>
</dbReference>
<evidence type="ECO:0000313" key="2">
    <source>
        <dbReference type="EMBL" id="RHW71616.1"/>
    </source>
</evidence>
<gene>
    <name evidence="2" type="ORF">DPX39_070049900</name>
</gene>
<comment type="caution">
    <text evidence="2">The sequence shown here is derived from an EMBL/GenBank/DDBJ whole genome shotgun (WGS) entry which is preliminary data.</text>
</comment>
<evidence type="ECO:0000313" key="3">
    <source>
        <dbReference type="Proteomes" id="UP000266743"/>
    </source>
</evidence>
<protein>
    <submittedName>
        <fullName evidence="2">Uncharacterized protein</fullName>
    </submittedName>
</protein>
<dbReference type="Proteomes" id="UP000266743">
    <property type="component" value="Chromosome 7"/>
</dbReference>
<accession>A0A3L6L655</accession>
<sequence>MTLSSGSLPNFFPSLDGSNINNFPDEAPTPMLSMRYDDGFMNLENGSRHPSSNCNTPSVRFHNGLAWVENWQLSSSNLVPQTPPSAAIGPSRSPSSFSLIKYSHDPYGVRGNSQPQMQQRAAGCMMVGRGPSPNGCSSPVMRLSCVEDGSSRFAPGHSAVVPSAIERPLSQTGQREFPDGRPRRKGRARDRTRGGRSLADVPPPTSMRYFPPPPPCLESMISCGISQATLVKIATRWYERTIACEQSYVGRLHGGCAVLHGAAAFRRQPILGSLQPVLCPRMELTLQFTFDQWLKAASRWWETVIRPMTMEYRLPPPYVF</sequence>
<dbReference type="AlphaFoldDB" id="A0A3L6L655"/>
<proteinExistence type="predicted"/>
<name>A0A3L6L655_9TRYP</name>
<evidence type="ECO:0000256" key="1">
    <source>
        <dbReference type="SAM" id="MobiDB-lite"/>
    </source>
</evidence>
<organism evidence="2 3">
    <name type="scientific">Trypanosoma brucei equiperdum</name>
    <dbReference type="NCBI Taxonomy" id="630700"/>
    <lineage>
        <taxon>Eukaryota</taxon>
        <taxon>Discoba</taxon>
        <taxon>Euglenozoa</taxon>
        <taxon>Kinetoplastea</taxon>
        <taxon>Metakinetoplastina</taxon>
        <taxon>Trypanosomatida</taxon>
        <taxon>Trypanosomatidae</taxon>
        <taxon>Trypanosoma</taxon>
    </lineage>
</organism>
<feature type="region of interest" description="Disordered" evidence="1">
    <location>
        <begin position="156"/>
        <end position="207"/>
    </location>
</feature>
<reference evidence="2 3" key="1">
    <citation type="submission" date="2018-09" db="EMBL/GenBank/DDBJ databases">
        <title>whole genome sequence of T. equiperdum IVM-t1 strain.</title>
        <authorList>
            <person name="Suganuma K."/>
        </authorList>
    </citation>
    <scope>NUCLEOTIDE SEQUENCE [LARGE SCALE GENOMIC DNA]</scope>
    <source>
        <strain evidence="2 3">IVM-t1</strain>
    </source>
</reference>